<reference evidence="3 4" key="1">
    <citation type="journal article" date="2014" name="PLoS ONE">
        <title>Global Analysis of Gene Expression Profiles in Physic Nut (Jatropha curcas L.) Seedlings Exposed to Salt Stress.</title>
        <authorList>
            <person name="Zhang L."/>
            <person name="Zhang C."/>
            <person name="Wu P."/>
            <person name="Chen Y."/>
            <person name="Li M."/>
            <person name="Jiang H."/>
            <person name="Wu G."/>
        </authorList>
    </citation>
    <scope>NUCLEOTIDE SEQUENCE [LARGE SCALE GENOMIC DNA]</scope>
    <source>
        <strain evidence="4">cv. GZQX0401</strain>
        <tissue evidence="3">Young leaves</tissue>
    </source>
</reference>
<evidence type="ECO:0000256" key="1">
    <source>
        <dbReference type="ARBA" id="ARBA00022737"/>
    </source>
</evidence>
<dbReference type="AlphaFoldDB" id="A0A067K8D1"/>
<sequence length="597" mass="66466">MAAWRAMLRQFDLQNDPFRVISLFKAMQIGKENDPVTDPFVYASLIKACNKVLGINEGKSIHSRVVKLALDYNLNVLNSLIHYYASVNGSVKYARVLFDKMPDRTVVTVNSMVSGFLKNNQFDFGLSLFKKVLTGAFGLSMKPNFVTLMVLISGCVENGGYSIGRLLHSYCCKTGMDLRIEVCNTLIDFYCKNGYLDIATKLFNEMVEKDLVSWNTMIAGFARSNNCSKALSLFREMRYKDIGYDIVSFVNLILACANGGDLDSGKMVHVHIIASVEEIPVSLGTVLINMYSRCGSIKFARKVFEELPDKNIASWNSIIHGYVECGLNSEALRLFNLMKCSKVEADDVTMLGIISACRNSGELSLCIDIHSYIMRNDNLSRSNVLQNALVDMYAKCGNMARAKSVFDKMLVKDVISWTSIIVGHAINGEGEEALHAFRKMCAEKVEPNSVTFIAVLLACDHSGLVEEGQNLYDTMCKVYNIEPQIEHCGCMIDMLARAGMLDEANKFVKKMPVEPNTVIWRMMINACRVHGDFDLGLCLVSSLVGVKKSPKIEDHVISSIIFAETGRWNDVLHERSTVIAQKPSKVPGKSCISELTD</sequence>
<feature type="repeat" description="PPR" evidence="2">
    <location>
        <begin position="311"/>
        <end position="345"/>
    </location>
</feature>
<evidence type="ECO:0000313" key="4">
    <source>
        <dbReference type="Proteomes" id="UP000027138"/>
    </source>
</evidence>
<feature type="repeat" description="PPR" evidence="2">
    <location>
        <begin position="413"/>
        <end position="447"/>
    </location>
</feature>
<dbReference type="GO" id="GO:0003723">
    <property type="term" value="F:RNA binding"/>
    <property type="evidence" value="ECO:0007669"/>
    <property type="project" value="InterPro"/>
</dbReference>
<dbReference type="GO" id="GO:0009451">
    <property type="term" value="P:RNA modification"/>
    <property type="evidence" value="ECO:0007669"/>
    <property type="project" value="InterPro"/>
</dbReference>
<dbReference type="InterPro" id="IPR046960">
    <property type="entry name" value="PPR_At4g14850-like_plant"/>
</dbReference>
<dbReference type="InterPro" id="IPR002885">
    <property type="entry name" value="PPR_rpt"/>
</dbReference>
<feature type="repeat" description="PPR" evidence="2">
    <location>
        <begin position="179"/>
        <end position="209"/>
    </location>
</feature>
<dbReference type="NCBIfam" id="TIGR00756">
    <property type="entry name" value="PPR"/>
    <property type="match status" value="5"/>
</dbReference>
<dbReference type="Proteomes" id="UP000027138">
    <property type="component" value="Unassembled WGS sequence"/>
</dbReference>
<protein>
    <recommendedName>
        <fullName evidence="5">Pentacotripeptide-repeat region of PRORP domain-containing protein</fullName>
    </recommendedName>
</protein>
<dbReference type="OrthoDB" id="736185at2759"/>
<evidence type="ECO:0008006" key="5">
    <source>
        <dbReference type="Google" id="ProtNLM"/>
    </source>
</evidence>
<dbReference type="Pfam" id="PF01535">
    <property type="entry name" value="PPR"/>
    <property type="match status" value="2"/>
</dbReference>
<dbReference type="PANTHER" id="PTHR24015">
    <property type="entry name" value="OS07G0578800 PROTEIN-RELATED"/>
    <property type="match status" value="1"/>
</dbReference>
<dbReference type="InterPro" id="IPR011990">
    <property type="entry name" value="TPR-like_helical_dom_sf"/>
</dbReference>
<dbReference type="FunFam" id="1.25.40.10:FF:000396">
    <property type="entry name" value="Pentatricopeptide repeat-containing protein At2g36730"/>
    <property type="match status" value="1"/>
</dbReference>
<dbReference type="Gene3D" id="1.25.40.10">
    <property type="entry name" value="Tetratricopeptide repeat domain"/>
    <property type="match status" value="5"/>
</dbReference>
<evidence type="ECO:0000313" key="3">
    <source>
        <dbReference type="EMBL" id="KDP31243.1"/>
    </source>
</evidence>
<dbReference type="Pfam" id="PF12854">
    <property type="entry name" value="PPR_1"/>
    <property type="match status" value="1"/>
</dbReference>
<keyword evidence="1" id="KW-0677">Repeat</keyword>
<keyword evidence="4" id="KW-1185">Reference proteome</keyword>
<dbReference type="FunFam" id="1.25.40.10:FF:000090">
    <property type="entry name" value="Pentatricopeptide repeat-containing protein, chloroplastic"/>
    <property type="match status" value="1"/>
</dbReference>
<name>A0A067K8D1_JATCU</name>
<gene>
    <name evidence="3" type="ORF">JCGZ_11619</name>
</gene>
<dbReference type="FunFam" id="1.25.40.10:FF:000031">
    <property type="entry name" value="Pentatricopeptide repeat-containing protein mitochondrial"/>
    <property type="match status" value="1"/>
</dbReference>
<feature type="repeat" description="PPR" evidence="2">
    <location>
        <begin position="210"/>
        <end position="244"/>
    </location>
</feature>
<accession>A0A067K8D1</accession>
<proteinExistence type="predicted"/>
<dbReference type="EMBL" id="KK914632">
    <property type="protein sequence ID" value="KDP31243.1"/>
    <property type="molecule type" value="Genomic_DNA"/>
</dbReference>
<organism evidence="3 4">
    <name type="scientific">Jatropha curcas</name>
    <name type="common">Barbados nut</name>
    <dbReference type="NCBI Taxonomy" id="180498"/>
    <lineage>
        <taxon>Eukaryota</taxon>
        <taxon>Viridiplantae</taxon>
        <taxon>Streptophyta</taxon>
        <taxon>Embryophyta</taxon>
        <taxon>Tracheophyta</taxon>
        <taxon>Spermatophyta</taxon>
        <taxon>Magnoliopsida</taxon>
        <taxon>eudicotyledons</taxon>
        <taxon>Gunneridae</taxon>
        <taxon>Pentapetalae</taxon>
        <taxon>rosids</taxon>
        <taxon>fabids</taxon>
        <taxon>Malpighiales</taxon>
        <taxon>Euphorbiaceae</taxon>
        <taxon>Crotonoideae</taxon>
        <taxon>Jatropheae</taxon>
        <taxon>Jatropha</taxon>
    </lineage>
</organism>
<dbReference type="PANTHER" id="PTHR24015:SF1672">
    <property type="entry name" value="OS06G0506100 PROTEIN"/>
    <property type="match status" value="1"/>
</dbReference>
<dbReference type="PROSITE" id="PS51375">
    <property type="entry name" value="PPR"/>
    <property type="match status" value="4"/>
</dbReference>
<dbReference type="Pfam" id="PF13041">
    <property type="entry name" value="PPR_2"/>
    <property type="match status" value="3"/>
</dbReference>
<evidence type="ECO:0000256" key="2">
    <source>
        <dbReference type="PROSITE-ProRule" id="PRU00708"/>
    </source>
</evidence>